<keyword evidence="10" id="KW-1185">Reference proteome</keyword>
<comment type="caution">
    <text evidence="9">The sequence shown here is derived from an EMBL/GenBank/DDBJ whole genome shotgun (WGS) entry which is preliminary data.</text>
</comment>
<keyword evidence="2" id="KW-0805">Transcription regulation</keyword>
<dbReference type="GO" id="GO:0046983">
    <property type="term" value="F:protein dimerization activity"/>
    <property type="evidence" value="ECO:0007669"/>
    <property type="project" value="InterPro"/>
</dbReference>
<comment type="subcellular location">
    <subcellularLocation>
        <location evidence="1">Nucleus</location>
    </subcellularLocation>
</comment>
<dbReference type="Proteomes" id="UP001234581">
    <property type="component" value="Unassembled WGS sequence"/>
</dbReference>
<dbReference type="Gene3D" id="4.10.280.10">
    <property type="entry name" value="Helix-loop-helix DNA-binding domain"/>
    <property type="match status" value="1"/>
</dbReference>
<dbReference type="PANTHER" id="PTHR45776:SF2">
    <property type="entry name" value="MIP04163P"/>
    <property type="match status" value="1"/>
</dbReference>
<evidence type="ECO:0000313" key="10">
    <source>
        <dbReference type="Proteomes" id="UP001234581"/>
    </source>
</evidence>
<dbReference type="Pfam" id="PF00010">
    <property type="entry name" value="HLH"/>
    <property type="match status" value="1"/>
</dbReference>
<accession>A0AAD7Y406</accession>
<evidence type="ECO:0000256" key="5">
    <source>
        <dbReference type="ARBA" id="ARBA00023242"/>
    </source>
</evidence>
<name>A0AAD7Y406_9FUNG</name>
<evidence type="ECO:0000256" key="2">
    <source>
        <dbReference type="ARBA" id="ARBA00023015"/>
    </source>
</evidence>
<evidence type="ECO:0000256" key="4">
    <source>
        <dbReference type="ARBA" id="ARBA00023163"/>
    </source>
</evidence>
<evidence type="ECO:0000313" key="9">
    <source>
        <dbReference type="EMBL" id="KAJ8663386.1"/>
    </source>
</evidence>
<dbReference type="GeneID" id="83208047"/>
<dbReference type="InterPro" id="IPR036638">
    <property type="entry name" value="HLH_DNA-bd_sf"/>
</dbReference>
<keyword evidence="5" id="KW-0539">Nucleus</keyword>
<dbReference type="SMART" id="SM00353">
    <property type="entry name" value="HLH"/>
    <property type="match status" value="1"/>
</dbReference>
<dbReference type="GO" id="GO:0000981">
    <property type="term" value="F:DNA-binding transcription factor activity, RNA polymerase II-specific"/>
    <property type="evidence" value="ECO:0007669"/>
    <property type="project" value="TreeGrafter"/>
</dbReference>
<evidence type="ECO:0000259" key="8">
    <source>
        <dbReference type="PROSITE" id="PS50888"/>
    </source>
</evidence>
<dbReference type="GO" id="GO:0000978">
    <property type="term" value="F:RNA polymerase II cis-regulatory region sequence-specific DNA binding"/>
    <property type="evidence" value="ECO:0007669"/>
    <property type="project" value="TreeGrafter"/>
</dbReference>
<sequence>MSTSTQPSKLHNPTAYHLMASSNNTSNQDWSSSSTQPVDYSSSGDDFAATGGSIHDFDDFEYTTHSHKKHVHHNNNSLLQHQQQQQQQHHHHPYSQARYLMEDDYYNPAAAQAQAQAASSSSFYDSPPPRMVARHPFPMSAPADIGLSDLYNMNPAVALPQQQQQFDASTGGSLQDDYAMQMNLQLMMEKKRRRRESHNAVERRRRENINDRIQELGSLLPEPMLEECNSNCAGGTSNKPNKGAILRKSVDHIRLLQQDVNTYRHRIQELESVLNKIQQQKRNSV</sequence>
<dbReference type="AlphaFoldDB" id="A0AAD7Y406"/>
<keyword evidence="3" id="KW-0238">DNA-binding</keyword>
<feature type="compositionally biased region" description="Polar residues" evidence="7">
    <location>
        <begin position="20"/>
        <end position="44"/>
    </location>
</feature>
<protein>
    <recommendedName>
        <fullName evidence="8">BHLH domain-containing protein</fullName>
    </recommendedName>
</protein>
<keyword evidence="4" id="KW-0804">Transcription</keyword>
<dbReference type="PROSITE" id="PS50888">
    <property type="entry name" value="BHLH"/>
    <property type="match status" value="1"/>
</dbReference>
<dbReference type="CDD" id="cd11387">
    <property type="entry name" value="bHLHzip_USF_MITF"/>
    <property type="match status" value="1"/>
</dbReference>
<reference evidence="9 10" key="1">
    <citation type="submission" date="2023-03" db="EMBL/GenBank/DDBJ databases">
        <title>Genome sequence of Lichtheimia ornata CBS 291.66.</title>
        <authorList>
            <person name="Mohabir J.T."/>
            <person name="Shea T.P."/>
            <person name="Kurbessoian T."/>
            <person name="Berby B."/>
            <person name="Fontaine J."/>
            <person name="Livny J."/>
            <person name="Gnirke A."/>
            <person name="Stajich J.E."/>
            <person name="Cuomo C.A."/>
        </authorList>
    </citation>
    <scope>NUCLEOTIDE SEQUENCE [LARGE SCALE GENOMIC DNA]</scope>
    <source>
        <strain evidence="9">CBS 291.66</strain>
    </source>
</reference>
<evidence type="ECO:0000256" key="1">
    <source>
        <dbReference type="ARBA" id="ARBA00004123"/>
    </source>
</evidence>
<dbReference type="PANTHER" id="PTHR45776">
    <property type="entry name" value="MIP04163P"/>
    <property type="match status" value="1"/>
</dbReference>
<proteinExistence type="predicted"/>
<dbReference type="RefSeq" id="XP_058348298.1">
    <property type="nucleotide sequence ID" value="XM_058480734.1"/>
</dbReference>
<feature type="domain" description="BHLH" evidence="8">
    <location>
        <begin position="193"/>
        <end position="256"/>
    </location>
</feature>
<organism evidence="9 10">
    <name type="scientific">Lichtheimia ornata</name>
    <dbReference type="NCBI Taxonomy" id="688661"/>
    <lineage>
        <taxon>Eukaryota</taxon>
        <taxon>Fungi</taxon>
        <taxon>Fungi incertae sedis</taxon>
        <taxon>Mucoromycota</taxon>
        <taxon>Mucoromycotina</taxon>
        <taxon>Mucoromycetes</taxon>
        <taxon>Mucorales</taxon>
        <taxon>Lichtheimiaceae</taxon>
        <taxon>Lichtheimia</taxon>
    </lineage>
</organism>
<evidence type="ECO:0000256" key="3">
    <source>
        <dbReference type="ARBA" id="ARBA00023125"/>
    </source>
</evidence>
<dbReference type="SUPFAM" id="SSF47459">
    <property type="entry name" value="HLH, helix-loop-helix DNA-binding domain"/>
    <property type="match status" value="1"/>
</dbReference>
<feature type="compositionally biased region" description="Polar residues" evidence="7">
    <location>
        <begin position="1"/>
        <end position="11"/>
    </location>
</feature>
<keyword evidence="6" id="KW-0175">Coiled coil</keyword>
<gene>
    <name evidence="9" type="ORF">O0I10_000625</name>
</gene>
<feature type="coiled-coil region" evidence="6">
    <location>
        <begin position="253"/>
        <end position="280"/>
    </location>
</feature>
<evidence type="ECO:0000256" key="6">
    <source>
        <dbReference type="SAM" id="Coils"/>
    </source>
</evidence>
<dbReference type="InterPro" id="IPR011598">
    <property type="entry name" value="bHLH_dom"/>
</dbReference>
<evidence type="ECO:0000256" key="7">
    <source>
        <dbReference type="SAM" id="MobiDB-lite"/>
    </source>
</evidence>
<dbReference type="GO" id="GO:0005634">
    <property type="term" value="C:nucleus"/>
    <property type="evidence" value="ECO:0007669"/>
    <property type="project" value="UniProtKB-SubCell"/>
</dbReference>
<dbReference type="EMBL" id="JARTCD010000002">
    <property type="protein sequence ID" value="KAJ8663386.1"/>
    <property type="molecule type" value="Genomic_DNA"/>
</dbReference>
<feature type="region of interest" description="Disordered" evidence="7">
    <location>
        <begin position="1"/>
        <end position="46"/>
    </location>
</feature>